<dbReference type="AlphaFoldDB" id="A0A2T5G372"/>
<feature type="transmembrane region" description="Helical" evidence="2">
    <location>
        <begin position="28"/>
        <end position="50"/>
    </location>
</feature>
<keyword evidence="2" id="KW-0812">Transmembrane</keyword>
<dbReference type="Pfam" id="PF05170">
    <property type="entry name" value="AsmA"/>
    <property type="match status" value="2"/>
</dbReference>
<proteinExistence type="predicted"/>
<dbReference type="Proteomes" id="UP000244162">
    <property type="component" value="Unassembled WGS sequence"/>
</dbReference>
<dbReference type="InterPro" id="IPR052894">
    <property type="entry name" value="AsmA-related"/>
</dbReference>
<feature type="domain" description="AsmA" evidence="3">
    <location>
        <begin position="311"/>
        <end position="564"/>
    </location>
</feature>
<organism evidence="4 5">
    <name type="scientific">Sphingomonas oleivorans</name>
    <dbReference type="NCBI Taxonomy" id="1735121"/>
    <lineage>
        <taxon>Bacteria</taxon>
        <taxon>Pseudomonadati</taxon>
        <taxon>Pseudomonadota</taxon>
        <taxon>Alphaproteobacteria</taxon>
        <taxon>Sphingomonadales</taxon>
        <taxon>Sphingomonadaceae</taxon>
        <taxon>Sphingomonas</taxon>
    </lineage>
</organism>
<reference evidence="4 5" key="1">
    <citation type="submission" date="2017-09" db="EMBL/GenBank/DDBJ databases">
        <title>Sphingomonas panjinensis sp.nov., isolated from oil-contaminated soil.</title>
        <authorList>
            <person name="Wang L."/>
            <person name="Chen L."/>
        </authorList>
    </citation>
    <scope>NUCLEOTIDE SEQUENCE [LARGE SCALE GENOMIC DNA]</scope>
    <source>
        <strain evidence="4 5">FW-11</strain>
    </source>
</reference>
<protein>
    <submittedName>
        <fullName evidence="4">AsmA family protein</fullName>
    </submittedName>
</protein>
<keyword evidence="2" id="KW-0472">Membrane</keyword>
<dbReference type="RefSeq" id="WP_107966841.1">
    <property type="nucleotide sequence ID" value="NZ_NWBU01000004.1"/>
</dbReference>
<gene>
    <name evidence="4" type="ORF">CLG96_04395</name>
</gene>
<accession>A0A2T5G372</accession>
<evidence type="ECO:0000256" key="1">
    <source>
        <dbReference type="SAM" id="MobiDB-lite"/>
    </source>
</evidence>
<dbReference type="EMBL" id="NWBU01000004">
    <property type="protein sequence ID" value="PTQ13602.1"/>
    <property type="molecule type" value="Genomic_DNA"/>
</dbReference>
<dbReference type="GO" id="GO:0090313">
    <property type="term" value="P:regulation of protein targeting to membrane"/>
    <property type="evidence" value="ECO:0007669"/>
    <property type="project" value="TreeGrafter"/>
</dbReference>
<dbReference type="OrthoDB" id="5749006at2"/>
<evidence type="ECO:0000313" key="4">
    <source>
        <dbReference type="EMBL" id="PTQ13602.1"/>
    </source>
</evidence>
<keyword evidence="2" id="KW-1133">Transmembrane helix</keyword>
<evidence type="ECO:0000259" key="3">
    <source>
        <dbReference type="Pfam" id="PF05170"/>
    </source>
</evidence>
<name>A0A2T5G372_9SPHN</name>
<sequence length="702" mass="76439">MADQPIPDKASPAPSANRQIRRDPISTTLATGISLLATLLGLIALLWLLLFVTKGRFLKPAFESLASRMTERQVRVAGDFQFYFNIIDLKFLADGLTVSNPKWASRPNFFEARHIDTRIETIPLIFGKRRAEWLILDGGKVDAEWDAQRRNTWTFGDPNRKGAPFQWPVIRRATVSGTEVRYRDPQLQLLTDVKLDMIRAGGTRIVNDQVRLTGNGTLRGKPFVMSGGILTPNSTVRFGRTSLILHAQSGPTRLDVNGSLPAATQIEGSDLTLMVRGPNLRLLFDFLGVAVPDTRSYRFTSRLTKADDEWRFTRLNGFFGDSDLAGRMTISMPNERLFIDADLASRKVDIIDVGPFVGYAPNALATKGPTAAVSQTGGAIRLLPDAPLRIDAISRFDAHVDYQVRTIRAPNLPVSNVALVLDLEDRLLKLSPLTMDVAGGHLASDISINARVPAVITEYDIRLSPTPMGRLLRGIGAEESGTTGTLSARVQMRGTGDTLRDSLATSNGRIAMILPQGSFWTRNIQLSEIDIGTFIQKMFEQKLTEPVQINCGLIAFTVRQGLASADPILIDTRQNVMIGRGGFSFRDESLNLAFRADAKKFSLFSGQSPVGLGGHFAAPRIDVISPELMARGGAGLGLAAVNPLAAILAFVDPGDAKAAACGPILSGARASAQRTTKGEPRKDVGAETKQEPQKKKKFLGIF</sequence>
<dbReference type="GO" id="GO:0005886">
    <property type="term" value="C:plasma membrane"/>
    <property type="evidence" value="ECO:0007669"/>
    <property type="project" value="TreeGrafter"/>
</dbReference>
<feature type="compositionally biased region" description="Basic and acidic residues" evidence="1">
    <location>
        <begin position="676"/>
        <end position="693"/>
    </location>
</feature>
<keyword evidence="5" id="KW-1185">Reference proteome</keyword>
<dbReference type="PANTHER" id="PTHR30441">
    <property type="entry name" value="DUF748 DOMAIN-CONTAINING PROTEIN"/>
    <property type="match status" value="1"/>
</dbReference>
<dbReference type="PANTHER" id="PTHR30441:SF9">
    <property type="entry name" value="ASMA FAMILY PROTEIN YHJG"/>
    <property type="match status" value="1"/>
</dbReference>
<feature type="region of interest" description="Disordered" evidence="1">
    <location>
        <begin position="669"/>
        <end position="694"/>
    </location>
</feature>
<comment type="caution">
    <text evidence="4">The sequence shown here is derived from an EMBL/GenBank/DDBJ whole genome shotgun (WGS) entry which is preliminary data.</text>
</comment>
<dbReference type="InterPro" id="IPR007844">
    <property type="entry name" value="AsmA"/>
</dbReference>
<feature type="domain" description="AsmA" evidence="3">
    <location>
        <begin position="32"/>
        <end position="214"/>
    </location>
</feature>
<evidence type="ECO:0000313" key="5">
    <source>
        <dbReference type="Proteomes" id="UP000244162"/>
    </source>
</evidence>
<evidence type="ECO:0000256" key="2">
    <source>
        <dbReference type="SAM" id="Phobius"/>
    </source>
</evidence>